<feature type="transmembrane region" description="Helical" evidence="2">
    <location>
        <begin position="156"/>
        <end position="174"/>
    </location>
</feature>
<dbReference type="PANTHER" id="PTHR47030:SF2">
    <property type="entry name" value="LIPASE CLASS 3 FAMILY PROTEIN"/>
    <property type="match status" value="1"/>
</dbReference>
<dbReference type="Gene3D" id="3.40.50.1820">
    <property type="entry name" value="alpha/beta hydrolase"/>
    <property type="match status" value="1"/>
</dbReference>
<comment type="caution">
    <text evidence="5">The sequence shown here is derived from an EMBL/GenBank/DDBJ whole genome shotgun (WGS) entry which is preliminary data.</text>
</comment>
<feature type="domain" description="DUF7358" evidence="4">
    <location>
        <begin position="9"/>
        <end position="242"/>
    </location>
</feature>
<dbReference type="PANTHER" id="PTHR47030">
    <property type="entry name" value="LIPASE CLASS 3 FAMILY PROTEIN"/>
    <property type="match status" value="1"/>
</dbReference>
<dbReference type="InterPro" id="IPR002921">
    <property type="entry name" value="Fungal_lipase-type"/>
</dbReference>
<accession>A0ABD1XVU5</accession>
<evidence type="ECO:0000259" key="4">
    <source>
        <dbReference type="Pfam" id="PF24057"/>
    </source>
</evidence>
<dbReference type="AlphaFoldDB" id="A0ABD1XVU5"/>
<feature type="transmembrane region" description="Helical" evidence="2">
    <location>
        <begin position="109"/>
        <end position="133"/>
    </location>
</feature>
<organism evidence="5 6">
    <name type="scientific">Riccia fluitans</name>
    <dbReference type="NCBI Taxonomy" id="41844"/>
    <lineage>
        <taxon>Eukaryota</taxon>
        <taxon>Viridiplantae</taxon>
        <taxon>Streptophyta</taxon>
        <taxon>Embryophyta</taxon>
        <taxon>Marchantiophyta</taxon>
        <taxon>Marchantiopsida</taxon>
        <taxon>Marchantiidae</taxon>
        <taxon>Marchantiales</taxon>
        <taxon>Ricciaceae</taxon>
        <taxon>Riccia</taxon>
    </lineage>
</organism>
<sequence length="904" mass="99464">MDGAGLGQLRNVRLVVVVLAICNVSLLAFGGVVAVGANRANCPHNVTMASVLMSLVALLRLIWMIGMGVAQAVTASTMIAVEDTKASPSPADESSSRRIRRRWYRRWLWWSRLGITMTVFQVISTVYLVLVLAKNISTHGKRITFCSAAGRIEERWLLLLMVALPTLGGIIVTAQCCVGSDVLAWRLLYGEHYGAWRAHYRQMFDYGIREVLCCLGRRQYLSVLEEDEVDSVAALLGDLVAYRAAGASHLEVLAGVALLRESASSAQSDHSLPPPPDALIHEATVLHPYAVAAYTGPLLDVGRNPFTFPCAWLYRQGILTPWKRNRMPRLEGDNWWRGHAAAFLRFAQLPPEALRKGRVLQERRESVYFVVVLHHLRYVLVAVRGTETPEDLLTDGLGRESALLDSDLCGILKNSKISDRTKQELLVTMPHFGHIGVIEAARELALELDNIPDADEQETFQNPSSSGNGCQTSLLTEKKGLLSSLLGPGGECEGYSLRIVGHSLGGAIAALTGLRLANRFPSLHVYTFGVLPCVDLVTAEACSSFITSIIYNDEFSSRLSVAAIMRLRAAALQALATDASTDSALVMKLTKRLFTSSRDSLMGKKSESAQRRRRRVAASLQGGAFLCAHACQCVMHLPRDSSPPQFAEINLARVLQETDGQHHPGDHQGSVPSDRHRGSVEEHNSIRSMRATYQESVRNGLGALDRGKRLLQSPKELEQGTGEEFCLADGEAVVLNAGNDNFDEDEAEDLVECSGTNRQERHMDLQGSEGANGPEGSRNAVELLENGLPKHMMGLGLGEDVQEMWPAEMYVPGLVIHLVRNAGDSSWSAFKRSFNFSSIPELPKRPKHKAYLKDRKEFRDIHVSPAMFLDHMPWKCQYALNDILEQVKGESQKETDGHPNGGFV</sequence>
<proteinExistence type="predicted"/>
<evidence type="ECO:0000313" key="6">
    <source>
        <dbReference type="Proteomes" id="UP001605036"/>
    </source>
</evidence>
<protein>
    <recommendedName>
        <fullName evidence="7">Fungal lipase-like domain-containing protein</fullName>
    </recommendedName>
</protein>
<feature type="transmembrane region" description="Helical" evidence="2">
    <location>
        <begin position="12"/>
        <end position="37"/>
    </location>
</feature>
<dbReference type="InterPro" id="IPR029058">
    <property type="entry name" value="AB_hydrolase_fold"/>
</dbReference>
<feature type="transmembrane region" description="Helical" evidence="2">
    <location>
        <begin position="49"/>
        <end position="70"/>
    </location>
</feature>
<dbReference type="SUPFAM" id="SSF53474">
    <property type="entry name" value="alpha/beta-Hydrolases"/>
    <property type="match status" value="1"/>
</dbReference>
<dbReference type="Pfam" id="PF24057">
    <property type="entry name" value="DUF7358"/>
    <property type="match status" value="1"/>
</dbReference>
<dbReference type="Pfam" id="PF01764">
    <property type="entry name" value="Lipase_3"/>
    <property type="match status" value="1"/>
</dbReference>
<dbReference type="CDD" id="cd00519">
    <property type="entry name" value="Lipase_3"/>
    <property type="match status" value="1"/>
</dbReference>
<evidence type="ECO:0000313" key="5">
    <source>
        <dbReference type="EMBL" id="KAL2613069.1"/>
    </source>
</evidence>
<keyword evidence="6" id="KW-1185">Reference proteome</keyword>
<feature type="region of interest" description="Disordered" evidence="1">
    <location>
        <begin position="659"/>
        <end position="679"/>
    </location>
</feature>
<dbReference type="Proteomes" id="UP001605036">
    <property type="component" value="Unassembled WGS sequence"/>
</dbReference>
<dbReference type="InterPro" id="IPR055782">
    <property type="entry name" value="DUF7358"/>
</dbReference>
<evidence type="ECO:0008006" key="7">
    <source>
        <dbReference type="Google" id="ProtNLM"/>
    </source>
</evidence>
<feature type="domain" description="Fungal lipase-type" evidence="3">
    <location>
        <begin position="493"/>
        <end position="552"/>
    </location>
</feature>
<evidence type="ECO:0000256" key="2">
    <source>
        <dbReference type="SAM" id="Phobius"/>
    </source>
</evidence>
<dbReference type="EMBL" id="JBHFFA010000007">
    <property type="protein sequence ID" value="KAL2613069.1"/>
    <property type="molecule type" value="Genomic_DNA"/>
</dbReference>
<keyword evidence="2" id="KW-1133">Transmembrane helix</keyword>
<reference evidence="5 6" key="1">
    <citation type="submission" date="2024-09" db="EMBL/GenBank/DDBJ databases">
        <title>Chromosome-scale assembly of Riccia fluitans.</title>
        <authorList>
            <person name="Paukszto L."/>
            <person name="Sawicki J."/>
            <person name="Karawczyk K."/>
            <person name="Piernik-Szablinska J."/>
            <person name="Szczecinska M."/>
            <person name="Mazdziarz M."/>
        </authorList>
    </citation>
    <scope>NUCLEOTIDE SEQUENCE [LARGE SCALE GENOMIC DNA]</scope>
    <source>
        <strain evidence="5">Rf_01</strain>
        <tissue evidence="5">Aerial parts of the thallus</tissue>
    </source>
</reference>
<evidence type="ECO:0000256" key="1">
    <source>
        <dbReference type="SAM" id="MobiDB-lite"/>
    </source>
</evidence>
<gene>
    <name evidence="5" type="ORF">R1flu_024761</name>
</gene>
<name>A0ABD1XVU5_9MARC</name>
<keyword evidence="2" id="KW-0812">Transmembrane</keyword>
<evidence type="ECO:0000259" key="3">
    <source>
        <dbReference type="Pfam" id="PF01764"/>
    </source>
</evidence>
<keyword evidence="2" id="KW-0472">Membrane</keyword>